<dbReference type="RefSeq" id="WP_116175974.1">
    <property type="nucleotide sequence ID" value="NZ_CP144375.1"/>
</dbReference>
<organism evidence="1 2">
    <name type="scientific">Kutzneria buriramensis</name>
    <dbReference type="NCBI Taxonomy" id="1045776"/>
    <lineage>
        <taxon>Bacteria</taxon>
        <taxon>Bacillati</taxon>
        <taxon>Actinomycetota</taxon>
        <taxon>Actinomycetes</taxon>
        <taxon>Pseudonocardiales</taxon>
        <taxon>Pseudonocardiaceae</taxon>
        <taxon>Kutzneria</taxon>
    </lineage>
</organism>
<reference evidence="1 2" key="1">
    <citation type="submission" date="2018-08" db="EMBL/GenBank/DDBJ databases">
        <title>Genomic Encyclopedia of Archaeal and Bacterial Type Strains, Phase II (KMG-II): from individual species to whole genera.</title>
        <authorList>
            <person name="Goeker M."/>
        </authorList>
    </citation>
    <scope>NUCLEOTIDE SEQUENCE [LARGE SCALE GENOMIC DNA]</scope>
    <source>
        <strain evidence="1 2">DSM 45791</strain>
    </source>
</reference>
<gene>
    <name evidence="1" type="ORF">BCF44_106537</name>
</gene>
<evidence type="ECO:0000313" key="1">
    <source>
        <dbReference type="EMBL" id="REH47372.1"/>
    </source>
</evidence>
<dbReference type="SUPFAM" id="SSF55729">
    <property type="entry name" value="Acyl-CoA N-acyltransferases (Nat)"/>
    <property type="match status" value="1"/>
</dbReference>
<keyword evidence="2" id="KW-1185">Reference proteome</keyword>
<dbReference type="Proteomes" id="UP000256269">
    <property type="component" value="Unassembled WGS sequence"/>
</dbReference>
<dbReference type="OrthoDB" id="3611723at2"/>
<name>A0A3E0HLK4_9PSEU</name>
<sequence>MTDPTSIVGGPPSGARGEYGDLIPIRPASTGKPVVCLRGHRLELGGMTATYNHRYRLHATLCETCRTLETCSPNARRRAEWAHLDITRQHPADTAPTGGLVLVALPPAVGAMTGHIELRLDAVTVGAATLTCCLSCRTGSLDDVHVVPERRRLGYGRTLVTAALARAPAYTWTAPVPASTTGRAFRTRIEVPRAGAVCPHRAHESPECN</sequence>
<dbReference type="EMBL" id="QUNO01000006">
    <property type="protein sequence ID" value="REH47372.1"/>
    <property type="molecule type" value="Genomic_DNA"/>
</dbReference>
<dbReference type="AlphaFoldDB" id="A0A3E0HLK4"/>
<dbReference type="Gene3D" id="3.40.630.30">
    <property type="match status" value="1"/>
</dbReference>
<dbReference type="GO" id="GO:0016740">
    <property type="term" value="F:transferase activity"/>
    <property type="evidence" value="ECO:0007669"/>
    <property type="project" value="UniProtKB-KW"/>
</dbReference>
<dbReference type="InterPro" id="IPR016181">
    <property type="entry name" value="Acyl_CoA_acyltransferase"/>
</dbReference>
<dbReference type="CDD" id="cd04301">
    <property type="entry name" value="NAT_SF"/>
    <property type="match status" value="1"/>
</dbReference>
<protein>
    <submittedName>
        <fullName evidence="1">Acetyltransferase (GNAT) family protein</fullName>
    </submittedName>
</protein>
<keyword evidence="1" id="KW-0808">Transferase</keyword>
<proteinExistence type="predicted"/>
<evidence type="ECO:0000313" key="2">
    <source>
        <dbReference type="Proteomes" id="UP000256269"/>
    </source>
</evidence>
<accession>A0A3E0HLK4</accession>
<comment type="caution">
    <text evidence="1">The sequence shown here is derived from an EMBL/GenBank/DDBJ whole genome shotgun (WGS) entry which is preliminary data.</text>
</comment>